<protein>
    <submittedName>
        <fullName evidence="1">Uncharacterized protein</fullName>
    </submittedName>
</protein>
<dbReference type="AlphaFoldDB" id="A0A7Y6NSC8"/>
<keyword evidence="2" id="KW-1185">Reference proteome</keyword>
<sequence>MLFMQLAVASHACPALQPGNEHLPPMSAGTADGGLDMADCGQPDSSAPALCHTHCQDAKSSLDKHEVRTAGPVVVLLMVLPAFMEPALLTPSAVTEEAFLLQRTTAPPIAIRHCCLRI</sequence>
<evidence type="ECO:0000313" key="2">
    <source>
        <dbReference type="Proteomes" id="UP000529637"/>
    </source>
</evidence>
<gene>
    <name evidence="1" type="ORF">HQN59_22175</name>
</gene>
<evidence type="ECO:0000313" key="1">
    <source>
        <dbReference type="EMBL" id="NUZ08461.1"/>
    </source>
</evidence>
<name>A0A7Y6NSC8_9BURK</name>
<organism evidence="1 2">
    <name type="scientific">Piscinibacter koreensis</name>
    <dbReference type="NCBI Taxonomy" id="2742824"/>
    <lineage>
        <taxon>Bacteria</taxon>
        <taxon>Pseudomonadati</taxon>
        <taxon>Pseudomonadota</taxon>
        <taxon>Betaproteobacteria</taxon>
        <taxon>Burkholderiales</taxon>
        <taxon>Sphaerotilaceae</taxon>
        <taxon>Piscinibacter</taxon>
    </lineage>
</organism>
<reference evidence="1 2" key="1">
    <citation type="submission" date="2020-06" db="EMBL/GenBank/DDBJ databases">
        <title>Schlegella sp. ID0723 isolated from air conditioner.</title>
        <authorList>
            <person name="Kim D.Y."/>
            <person name="Kim D.-U."/>
        </authorList>
    </citation>
    <scope>NUCLEOTIDE SEQUENCE [LARGE SCALE GENOMIC DNA]</scope>
    <source>
        <strain evidence="1 2">ID0723</strain>
    </source>
</reference>
<dbReference type="EMBL" id="JABWMJ010000013">
    <property type="protein sequence ID" value="NUZ08461.1"/>
    <property type="molecule type" value="Genomic_DNA"/>
</dbReference>
<dbReference type="Proteomes" id="UP000529637">
    <property type="component" value="Unassembled WGS sequence"/>
</dbReference>
<accession>A0A7Y6NSC8</accession>
<comment type="caution">
    <text evidence="1">The sequence shown here is derived from an EMBL/GenBank/DDBJ whole genome shotgun (WGS) entry which is preliminary data.</text>
</comment>
<proteinExistence type="predicted"/>